<dbReference type="EMBL" id="JBHMDM010000005">
    <property type="protein sequence ID" value="MFB9377533.1"/>
    <property type="molecule type" value="Genomic_DNA"/>
</dbReference>
<reference evidence="1 2" key="1">
    <citation type="submission" date="2024-09" db="EMBL/GenBank/DDBJ databases">
        <authorList>
            <person name="Sun Q."/>
            <person name="Mori K."/>
        </authorList>
    </citation>
    <scope>NUCLEOTIDE SEQUENCE [LARGE SCALE GENOMIC DNA]</scope>
    <source>
        <strain evidence="1 2">TISTR 1856</strain>
    </source>
</reference>
<keyword evidence="2" id="KW-1185">Reference proteome</keyword>
<accession>A0ABV5LTY4</accession>
<organism evidence="1 2">
    <name type="scientific">Kineococcus gynurae</name>
    <dbReference type="NCBI Taxonomy" id="452979"/>
    <lineage>
        <taxon>Bacteria</taxon>
        <taxon>Bacillati</taxon>
        <taxon>Actinomycetota</taxon>
        <taxon>Actinomycetes</taxon>
        <taxon>Kineosporiales</taxon>
        <taxon>Kineosporiaceae</taxon>
        <taxon>Kineococcus</taxon>
    </lineage>
</organism>
<gene>
    <name evidence="1" type="ORF">ACFFVI_11170</name>
</gene>
<name>A0ABV5LTY4_9ACTN</name>
<protein>
    <submittedName>
        <fullName evidence="1">Uncharacterized protein</fullName>
    </submittedName>
</protein>
<sequence>MDEQRPQQTIDDRPRVDGIQVIRIDAPAWASRGLEVEGGWLHTFEARVVPLEGDEGVERPCPVRLESTDLTYTEDGATILRRFGPRVFIGETAQLSVTEARRLVAALTEVIERAEATDQRP</sequence>
<dbReference type="Proteomes" id="UP001589748">
    <property type="component" value="Unassembled WGS sequence"/>
</dbReference>
<comment type="caution">
    <text evidence="1">The sequence shown here is derived from an EMBL/GenBank/DDBJ whole genome shotgun (WGS) entry which is preliminary data.</text>
</comment>
<evidence type="ECO:0000313" key="1">
    <source>
        <dbReference type="EMBL" id="MFB9377533.1"/>
    </source>
</evidence>
<evidence type="ECO:0000313" key="2">
    <source>
        <dbReference type="Proteomes" id="UP001589748"/>
    </source>
</evidence>
<proteinExistence type="predicted"/>
<dbReference type="RefSeq" id="WP_380138957.1">
    <property type="nucleotide sequence ID" value="NZ_JBHLUI010000010.1"/>
</dbReference>